<dbReference type="AlphaFoldDB" id="A0A1Y6B7Q5"/>
<comment type="function">
    <text evidence="1 8">Binds directly to 16S ribosomal RNA.</text>
</comment>
<dbReference type="SUPFAM" id="SSF46992">
    <property type="entry name" value="Ribosomal protein S20"/>
    <property type="match status" value="1"/>
</dbReference>
<dbReference type="GO" id="GO:0015935">
    <property type="term" value="C:small ribosomal subunit"/>
    <property type="evidence" value="ECO:0007669"/>
    <property type="project" value="TreeGrafter"/>
</dbReference>
<evidence type="ECO:0000313" key="11">
    <source>
        <dbReference type="Proteomes" id="UP000192920"/>
    </source>
</evidence>
<sequence length="88" mass="9579">MANSAQARKRARQALKQRAHNASLRTAFRTAVKKVIKAVEAGDKAAAKDVFQASVKVIDRIADKGVFHKNKAARHKSRLSAQIKAMAA</sequence>
<gene>
    <name evidence="8" type="primary">rpsT</name>
    <name evidence="10" type="ORF">SAMN02745746_00428</name>
</gene>
<dbReference type="RefSeq" id="WP_008953359.1">
    <property type="nucleotide sequence ID" value="NZ_FXAG01000002.1"/>
</dbReference>
<dbReference type="GO" id="GO:0006412">
    <property type="term" value="P:translation"/>
    <property type="evidence" value="ECO:0007669"/>
    <property type="project" value="UniProtKB-UniRule"/>
</dbReference>
<reference evidence="11" key="1">
    <citation type="submission" date="2017-04" db="EMBL/GenBank/DDBJ databases">
        <authorList>
            <person name="Varghese N."/>
            <person name="Submissions S."/>
        </authorList>
    </citation>
    <scope>NUCLEOTIDE SEQUENCE [LARGE SCALE GENOMIC DNA]</scope>
    <source>
        <strain evidence="11">DSM 22618</strain>
    </source>
</reference>
<dbReference type="EMBL" id="FXAG01000002">
    <property type="protein sequence ID" value="SME97402.1"/>
    <property type="molecule type" value="Genomic_DNA"/>
</dbReference>
<dbReference type="GO" id="GO:0003735">
    <property type="term" value="F:structural constituent of ribosome"/>
    <property type="evidence" value="ECO:0007669"/>
    <property type="project" value="InterPro"/>
</dbReference>
<dbReference type="NCBIfam" id="TIGR00029">
    <property type="entry name" value="S20"/>
    <property type="match status" value="1"/>
</dbReference>
<organism evidence="10 11">
    <name type="scientific">Pseudogulbenkiania subflava DSM 22618</name>
    <dbReference type="NCBI Taxonomy" id="1123014"/>
    <lineage>
        <taxon>Bacteria</taxon>
        <taxon>Pseudomonadati</taxon>
        <taxon>Pseudomonadota</taxon>
        <taxon>Betaproteobacteria</taxon>
        <taxon>Neisseriales</taxon>
        <taxon>Chromobacteriaceae</taxon>
        <taxon>Pseudogulbenkiania</taxon>
    </lineage>
</organism>
<keyword evidence="11" id="KW-1185">Reference proteome</keyword>
<evidence type="ECO:0000256" key="6">
    <source>
        <dbReference type="ARBA" id="ARBA00023274"/>
    </source>
</evidence>
<dbReference type="FunFam" id="1.20.58.110:FF:000001">
    <property type="entry name" value="30S ribosomal protein S20"/>
    <property type="match status" value="1"/>
</dbReference>
<dbReference type="HAMAP" id="MF_00500">
    <property type="entry name" value="Ribosomal_bS20"/>
    <property type="match status" value="1"/>
</dbReference>
<proteinExistence type="inferred from homology"/>
<dbReference type="Pfam" id="PF01649">
    <property type="entry name" value="Ribosomal_S20p"/>
    <property type="match status" value="1"/>
</dbReference>
<evidence type="ECO:0000256" key="1">
    <source>
        <dbReference type="ARBA" id="ARBA00003134"/>
    </source>
</evidence>
<dbReference type="GO" id="GO:0070181">
    <property type="term" value="F:small ribosomal subunit rRNA binding"/>
    <property type="evidence" value="ECO:0007669"/>
    <property type="project" value="TreeGrafter"/>
</dbReference>
<evidence type="ECO:0000313" key="10">
    <source>
        <dbReference type="EMBL" id="SME97402.1"/>
    </source>
</evidence>
<dbReference type="GO" id="GO:0005829">
    <property type="term" value="C:cytosol"/>
    <property type="evidence" value="ECO:0007669"/>
    <property type="project" value="TreeGrafter"/>
</dbReference>
<evidence type="ECO:0000256" key="8">
    <source>
        <dbReference type="HAMAP-Rule" id="MF_00500"/>
    </source>
</evidence>
<dbReference type="InterPro" id="IPR002583">
    <property type="entry name" value="Ribosomal_bS20"/>
</dbReference>
<evidence type="ECO:0000256" key="5">
    <source>
        <dbReference type="ARBA" id="ARBA00022980"/>
    </source>
</evidence>
<dbReference type="STRING" id="1123014.SAMN02745746_00428"/>
<dbReference type="Gene3D" id="1.20.58.110">
    <property type="entry name" value="Ribosomal protein S20"/>
    <property type="match status" value="1"/>
</dbReference>
<keyword evidence="4 8" id="KW-0694">RNA-binding</keyword>
<dbReference type="Proteomes" id="UP000192920">
    <property type="component" value="Unassembled WGS sequence"/>
</dbReference>
<dbReference type="PANTHER" id="PTHR33398:SF1">
    <property type="entry name" value="SMALL RIBOSOMAL SUBUNIT PROTEIN BS20C"/>
    <property type="match status" value="1"/>
</dbReference>
<accession>A0A1Y6B7Q5</accession>
<evidence type="ECO:0000256" key="9">
    <source>
        <dbReference type="SAM" id="MobiDB-lite"/>
    </source>
</evidence>
<dbReference type="PANTHER" id="PTHR33398">
    <property type="entry name" value="30S RIBOSOMAL PROTEIN S20"/>
    <property type="match status" value="1"/>
</dbReference>
<evidence type="ECO:0000256" key="4">
    <source>
        <dbReference type="ARBA" id="ARBA00022884"/>
    </source>
</evidence>
<keyword evidence="3 8" id="KW-0699">rRNA-binding</keyword>
<feature type="region of interest" description="Disordered" evidence="9">
    <location>
        <begin position="1"/>
        <end position="20"/>
    </location>
</feature>
<name>A0A1Y6B7Q5_9NEIS</name>
<comment type="similarity">
    <text evidence="2 8">Belongs to the bacterial ribosomal protein bS20 family.</text>
</comment>
<protein>
    <recommendedName>
        <fullName evidence="7 8">Small ribosomal subunit protein bS20</fullName>
    </recommendedName>
</protein>
<evidence type="ECO:0000256" key="7">
    <source>
        <dbReference type="ARBA" id="ARBA00035136"/>
    </source>
</evidence>
<feature type="compositionally biased region" description="Basic residues" evidence="9">
    <location>
        <begin position="7"/>
        <end position="19"/>
    </location>
</feature>
<dbReference type="InterPro" id="IPR036510">
    <property type="entry name" value="Ribosomal_bS20_sf"/>
</dbReference>
<evidence type="ECO:0000256" key="3">
    <source>
        <dbReference type="ARBA" id="ARBA00022730"/>
    </source>
</evidence>
<keyword evidence="6 8" id="KW-0687">Ribonucleoprotein</keyword>
<evidence type="ECO:0000256" key="2">
    <source>
        <dbReference type="ARBA" id="ARBA00007634"/>
    </source>
</evidence>
<keyword evidence="5 8" id="KW-0689">Ribosomal protein</keyword>